<dbReference type="EMBL" id="SNSC02000012">
    <property type="protein sequence ID" value="TID19723.1"/>
    <property type="molecule type" value="Genomic_DNA"/>
</dbReference>
<proteinExistence type="predicted"/>
<dbReference type="STRING" id="86259.A0A4Z1P5R1"/>
<gene>
    <name evidence="2" type="ORF">E6O75_ATG07061</name>
</gene>
<dbReference type="Proteomes" id="UP000298493">
    <property type="component" value="Unassembled WGS sequence"/>
</dbReference>
<reference evidence="2 3" key="1">
    <citation type="submission" date="2019-04" db="EMBL/GenBank/DDBJ databases">
        <title>High contiguity whole genome sequence and gene annotation resource for two Venturia nashicola isolates.</title>
        <authorList>
            <person name="Prokchorchik M."/>
            <person name="Won K."/>
            <person name="Lee Y."/>
            <person name="Choi E.D."/>
            <person name="Segonzac C."/>
            <person name="Sohn K.H."/>
        </authorList>
    </citation>
    <scope>NUCLEOTIDE SEQUENCE [LARGE SCALE GENOMIC DNA]</scope>
    <source>
        <strain evidence="2 3">PRI2</strain>
    </source>
</reference>
<dbReference type="SUPFAM" id="SSF52833">
    <property type="entry name" value="Thioredoxin-like"/>
    <property type="match status" value="1"/>
</dbReference>
<evidence type="ECO:0000256" key="1">
    <source>
        <dbReference type="SAM" id="MobiDB-lite"/>
    </source>
</evidence>
<feature type="region of interest" description="Disordered" evidence="1">
    <location>
        <begin position="23"/>
        <end position="52"/>
    </location>
</feature>
<dbReference type="InterPro" id="IPR032801">
    <property type="entry name" value="PXL2A/B/C"/>
</dbReference>
<organism evidence="2 3">
    <name type="scientific">Venturia nashicola</name>
    <dbReference type="NCBI Taxonomy" id="86259"/>
    <lineage>
        <taxon>Eukaryota</taxon>
        <taxon>Fungi</taxon>
        <taxon>Dikarya</taxon>
        <taxon>Ascomycota</taxon>
        <taxon>Pezizomycotina</taxon>
        <taxon>Dothideomycetes</taxon>
        <taxon>Pleosporomycetidae</taxon>
        <taxon>Venturiales</taxon>
        <taxon>Venturiaceae</taxon>
        <taxon>Venturia</taxon>
    </lineage>
</organism>
<dbReference type="OrthoDB" id="40334at2759"/>
<protein>
    <recommendedName>
        <fullName evidence="4">AhpC/TSA antioxidant enzyme-domain-containing protein</fullName>
    </recommendedName>
</protein>
<sequence length="383" mass="42851">MLGFGKKPKAQFEISWPVGSHRDHESYAHAPQREAPLPPIPTQSEASSLRSAHSSASLRSNYFLSYSTREHDQHTPAISIPPRTYRMAESSRCLPVHAQHQRPTTSSTDDSRHRPSSSHSSQYSFASSNTMYTAYTAHRGSRAAASLSSCDDGSCQLGDPDFGYTFEQFQDQIQVSDNLPDAKAIESAGEIPIFDSEGNSQPFKSIYSGDLAIGEQQMVLFVRHFFCGACQAYIRLLSKSISLQTYFTLPVPTSITIIGLGSPKLINLYRKITGTQFPIYADPTKKLYKALGMSWSMSMGPRVDYTGGETEYQWVKNQTKLIMHTPTDLRLKGGNVFWVGGEFMFKDGKPVWCHRMKNYRGHTGIDTIKKLLGVEDEVFYHAM</sequence>
<feature type="region of interest" description="Disordered" evidence="1">
    <location>
        <begin position="94"/>
        <end position="124"/>
    </location>
</feature>
<keyword evidence="3" id="KW-1185">Reference proteome</keyword>
<dbReference type="Pfam" id="PF13911">
    <property type="entry name" value="AhpC-TSA_2"/>
    <property type="match status" value="1"/>
</dbReference>
<name>A0A4Z1P5R1_9PEZI</name>
<dbReference type="PANTHER" id="PTHR28630">
    <property type="match status" value="1"/>
</dbReference>
<evidence type="ECO:0000313" key="3">
    <source>
        <dbReference type="Proteomes" id="UP000298493"/>
    </source>
</evidence>
<accession>A0A4Z1P5R1</accession>
<dbReference type="PANTHER" id="PTHR28630:SF3">
    <property type="entry name" value="PEROXIREDOXIN-LIKE 2C"/>
    <property type="match status" value="1"/>
</dbReference>
<dbReference type="InterPro" id="IPR036249">
    <property type="entry name" value="Thioredoxin-like_sf"/>
</dbReference>
<dbReference type="AlphaFoldDB" id="A0A4Z1P5R1"/>
<evidence type="ECO:0000313" key="2">
    <source>
        <dbReference type="EMBL" id="TID19723.1"/>
    </source>
</evidence>
<comment type="caution">
    <text evidence="2">The sequence shown here is derived from an EMBL/GenBank/DDBJ whole genome shotgun (WGS) entry which is preliminary data.</text>
</comment>
<evidence type="ECO:0008006" key="4">
    <source>
        <dbReference type="Google" id="ProtNLM"/>
    </source>
</evidence>